<accession>A0ABR8MPK1</accession>
<protein>
    <submittedName>
        <fullName evidence="1">Uncharacterized protein</fullName>
    </submittedName>
</protein>
<evidence type="ECO:0000313" key="1">
    <source>
        <dbReference type="EMBL" id="MBD3917923.1"/>
    </source>
</evidence>
<name>A0ABR8MPK1_9BACL</name>
<gene>
    <name evidence="1" type="ORF">H8B09_04090</name>
</gene>
<comment type="caution">
    <text evidence="1">The sequence shown here is derived from an EMBL/GenBank/DDBJ whole genome shotgun (WGS) entry which is preliminary data.</text>
</comment>
<dbReference type="RefSeq" id="WP_191202177.1">
    <property type="nucleotide sequence ID" value="NZ_JACXZA010000001.1"/>
</dbReference>
<evidence type="ECO:0000313" key="2">
    <source>
        <dbReference type="Proteomes" id="UP000609346"/>
    </source>
</evidence>
<keyword evidence="2" id="KW-1185">Reference proteome</keyword>
<reference evidence="1 2" key="1">
    <citation type="submission" date="2020-09" db="EMBL/GenBank/DDBJ databases">
        <title>Paenibacillus sp. strain PR3 16S rRNA gene Genome sequencing and assembly.</title>
        <authorList>
            <person name="Kim J."/>
        </authorList>
    </citation>
    <scope>NUCLEOTIDE SEQUENCE [LARGE SCALE GENOMIC DNA]</scope>
    <source>
        <strain evidence="1 2">PR3</strain>
    </source>
</reference>
<proteinExistence type="predicted"/>
<dbReference type="Proteomes" id="UP000609346">
    <property type="component" value="Unassembled WGS sequence"/>
</dbReference>
<sequence length="74" mass="7893">MNSSDEAEGIAIHASYTHEAGIREAAMKLRLLRAEEVTGDGGFLTATVNPDVLERALHLIRQTGGEPNVADTFG</sequence>
<organism evidence="1 2">
    <name type="scientific">Paenibacillus terricola</name>
    <dbReference type="NCBI Taxonomy" id="2763503"/>
    <lineage>
        <taxon>Bacteria</taxon>
        <taxon>Bacillati</taxon>
        <taxon>Bacillota</taxon>
        <taxon>Bacilli</taxon>
        <taxon>Bacillales</taxon>
        <taxon>Paenibacillaceae</taxon>
        <taxon>Paenibacillus</taxon>
    </lineage>
</organism>
<dbReference type="EMBL" id="JACXZA010000001">
    <property type="protein sequence ID" value="MBD3917923.1"/>
    <property type="molecule type" value="Genomic_DNA"/>
</dbReference>